<name>A0ACC1IXI3_9FUNG</name>
<sequence>EELSKLRGEKIKTKLFHIKRELRTLAKKVQGQEIQKTARQLKTVREKNEPVEAVEQLLAQIKAVDLDVVVGMAVRRMKKKSRIVREALDDGEEAAGETVDLNDDKALQRVLNGKLMAPAIGKQVMELESILKGVPPPSRERFIKKKKAVEPVPAAKKESADETKDEDEF</sequence>
<proteinExistence type="predicted"/>
<evidence type="ECO:0000313" key="2">
    <source>
        <dbReference type="Proteomes" id="UP001150603"/>
    </source>
</evidence>
<accession>A0ACC1IXI3</accession>
<dbReference type="EMBL" id="JANBPW010007007">
    <property type="protein sequence ID" value="KAJ1926034.1"/>
    <property type="molecule type" value="Genomic_DNA"/>
</dbReference>
<feature type="non-terminal residue" evidence="1">
    <location>
        <position position="169"/>
    </location>
</feature>
<gene>
    <name evidence="1" type="ORF">FBU59_007352</name>
</gene>
<feature type="non-terminal residue" evidence="1">
    <location>
        <position position="1"/>
    </location>
</feature>
<reference evidence="1" key="1">
    <citation type="submission" date="2022-07" db="EMBL/GenBank/DDBJ databases">
        <title>Phylogenomic reconstructions and comparative analyses of Kickxellomycotina fungi.</title>
        <authorList>
            <person name="Reynolds N.K."/>
            <person name="Stajich J.E."/>
            <person name="Barry K."/>
            <person name="Grigoriev I.V."/>
            <person name="Crous P."/>
            <person name="Smith M.E."/>
        </authorList>
    </citation>
    <scope>NUCLEOTIDE SEQUENCE</scope>
    <source>
        <strain evidence="1">NRRL 5244</strain>
    </source>
</reference>
<dbReference type="Proteomes" id="UP001150603">
    <property type="component" value="Unassembled WGS sequence"/>
</dbReference>
<keyword evidence="2" id="KW-1185">Reference proteome</keyword>
<protein>
    <submittedName>
        <fullName evidence="1">Uncharacterized protein</fullName>
    </submittedName>
</protein>
<organism evidence="1 2">
    <name type="scientific">Linderina macrospora</name>
    <dbReference type="NCBI Taxonomy" id="4868"/>
    <lineage>
        <taxon>Eukaryota</taxon>
        <taxon>Fungi</taxon>
        <taxon>Fungi incertae sedis</taxon>
        <taxon>Zoopagomycota</taxon>
        <taxon>Kickxellomycotina</taxon>
        <taxon>Kickxellomycetes</taxon>
        <taxon>Kickxellales</taxon>
        <taxon>Kickxellaceae</taxon>
        <taxon>Linderina</taxon>
    </lineage>
</organism>
<evidence type="ECO:0000313" key="1">
    <source>
        <dbReference type="EMBL" id="KAJ1926034.1"/>
    </source>
</evidence>
<comment type="caution">
    <text evidence="1">The sequence shown here is derived from an EMBL/GenBank/DDBJ whole genome shotgun (WGS) entry which is preliminary data.</text>
</comment>